<evidence type="ECO:0000256" key="2">
    <source>
        <dbReference type="ARBA" id="ARBA00022884"/>
    </source>
</evidence>
<comment type="similarity">
    <text evidence="3">Belongs to the SmpB family.</text>
</comment>
<keyword evidence="1 3" id="KW-0963">Cytoplasm</keyword>
<keyword evidence="2 3" id="KW-0694">RNA-binding</keyword>
<dbReference type="GO" id="GO:0070929">
    <property type="term" value="P:trans-translation"/>
    <property type="evidence" value="ECO:0007669"/>
    <property type="project" value="UniProtKB-UniRule"/>
</dbReference>
<dbReference type="GO" id="GO:0070930">
    <property type="term" value="P:trans-translation-dependent protein tagging"/>
    <property type="evidence" value="ECO:0007669"/>
    <property type="project" value="TreeGrafter"/>
</dbReference>
<evidence type="ECO:0000256" key="3">
    <source>
        <dbReference type="HAMAP-Rule" id="MF_00023"/>
    </source>
</evidence>
<dbReference type="GO" id="GO:0003723">
    <property type="term" value="F:RNA binding"/>
    <property type="evidence" value="ECO:0007669"/>
    <property type="project" value="UniProtKB-UniRule"/>
</dbReference>
<dbReference type="PATRIC" id="fig|1618566.3.peg.916"/>
<comment type="subcellular location">
    <subcellularLocation>
        <location evidence="3">Cytoplasm</location>
    </subcellularLocation>
    <text evidence="3">The tmRNA-SmpB complex associates with stalled 70S ribosomes.</text>
</comment>
<accession>A0A0F9ZIS0</accession>
<dbReference type="Gene3D" id="2.40.280.10">
    <property type="match status" value="1"/>
</dbReference>
<gene>
    <name evidence="3" type="primary">smpB</name>
    <name evidence="4" type="ORF">UR35_C0013G0029</name>
</gene>
<dbReference type="GO" id="GO:0005829">
    <property type="term" value="C:cytosol"/>
    <property type="evidence" value="ECO:0007669"/>
    <property type="project" value="TreeGrafter"/>
</dbReference>
<dbReference type="CDD" id="cd09294">
    <property type="entry name" value="SmpB"/>
    <property type="match status" value="1"/>
</dbReference>
<dbReference type="SUPFAM" id="SSF74982">
    <property type="entry name" value="Small protein B (SmpB)"/>
    <property type="match status" value="1"/>
</dbReference>
<comment type="function">
    <text evidence="3">Required for rescue of stalled ribosomes mediated by trans-translation. Binds to transfer-messenger RNA (tmRNA), required for stable association of tmRNA with ribosomes. tmRNA and SmpB together mimic tRNA shape, replacing the anticodon stem-loop with SmpB. tmRNA is encoded by the ssrA gene; the 2 termini fold to resemble tRNA(Ala) and it encodes a 'tag peptide', a short internal open reading frame. During trans-translation Ala-aminoacylated tmRNA acts like a tRNA, entering the A-site of stalled ribosomes, displacing the stalled mRNA. The ribosome then switches to translate the ORF on the tmRNA; the nascent peptide is terminated with the 'tag peptide' encoded by the tmRNA and targeted for degradation. The ribosome is freed to recommence translation, which seems to be the essential function of trans-translation.</text>
</comment>
<dbReference type="Pfam" id="PF01668">
    <property type="entry name" value="SmpB"/>
    <property type="match status" value="1"/>
</dbReference>
<organism evidence="4 5">
    <name type="scientific">Candidatus Woesebacteria bacterium GW2011_GWB1_33_22</name>
    <dbReference type="NCBI Taxonomy" id="1618566"/>
    <lineage>
        <taxon>Bacteria</taxon>
        <taxon>Candidatus Woeseibacteriota</taxon>
    </lineage>
</organism>
<reference evidence="4 5" key="1">
    <citation type="journal article" date="2015" name="Nature">
        <title>rRNA introns, odd ribosomes, and small enigmatic genomes across a large radiation of phyla.</title>
        <authorList>
            <person name="Brown C.T."/>
            <person name="Hug L.A."/>
            <person name="Thomas B.C."/>
            <person name="Sharon I."/>
            <person name="Castelle C.J."/>
            <person name="Singh A."/>
            <person name="Wilkins M.J."/>
            <person name="Williams K.H."/>
            <person name="Banfield J.F."/>
        </authorList>
    </citation>
    <scope>NUCLEOTIDE SEQUENCE [LARGE SCALE GENOMIC DNA]</scope>
</reference>
<sequence>MRIFNKRARFEYELTPERVEAGIVLKGVEAKSFRDNRIDLSQSHVRVLDGEVYLINANIPAKGILKYEPTRMRKLLLHRNEILALVTKTKQKNLQIVPTMMYNKHRRIKLELTLGKSKRKFEKKDSIKQKDVERDLALELKTRG</sequence>
<dbReference type="STRING" id="1618566.UR35_C0013G0029"/>
<dbReference type="Proteomes" id="UP000034778">
    <property type="component" value="Unassembled WGS sequence"/>
</dbReference>
<proteinExistence type="inferred from homology"/>
<evidence type="ECO:0000256" key="1">
    <source>
        <dbReference type="ARBA" id="ARBA00022490"/>
    </source>
</evidence>
<dbReference type="InterPro" id="IPR000037">
    <property type="entry name" value="SsrA-bd_prot"/>
</dbReference>
<dbReference type="InterPro" id="IPR023620">
    <property type="entry name" value="SmpB"/>
</dbReference>
<dbReference type="AlphaFoldDB" id="A0A0F9ZIS0"/>
<protein>
    <recommendedName>
        <fullName evidence="3">SsrA-binding protein</fullName>
    </recommendedName>
    <alternativeName>
        <fullName evidence="3">Small protein B</fullName>
    </alternativeName>
</protein>
<dbReference type="PANTHER" id="PTHR30308:SF2">
    <property type="entry name" value="SSRA-BINDING PROTEIN"/>
    <property type="match status" value="1"/>
</dbReference>
<dbReference type="PANTHER" id="PTHR30308">
    <property type="entry name" value="TMRNA-BINDING COMPONENT OF TRANS-TRANSLATION TAGGING COMPLEX"/>
    <property type="match status" value="1"/>
</dbReference>
<evidence type="ECO:0000313" key="4">
    <source>
        <dbReference type="EMBL" id="KKP44004.1"/>
    </source>
</evidence>
<name>A0A0F9ZIS0_9BACT</name>
<dbReference type="NCBIfam" id="NF003843">
    <property type="entry name" value="PRK05422.1"/>
    <property type="match status" value="1"/>
</dbReference>
<dbReference type="EMBL" id="LBOW01000013">
    <property type="protein sequence ID" value="KKP44004.1"/>
    <property type="molecule type" value="Genomic_DNA"/>
</dbReference>
<dbReference type="NCBIfam" id="TIGR00086">
    <property type="entry name" value="smpB"/>
    <property type="match status" value="1"/>
</dbReference>
<dbReference type="HAMAP" id="MF_00023">
    <property type="entry name" value="SmpB"/>
    <property type="match status" value="1"/>
</dbReference>
<comment type="caution">
    <text evidence="4">The sequence shown here is derived from an EMBL/GenBank/DDBJ whole genome shotgun (WGS) entry which is preliminary data.</text>
</comment>
<evidence type="ECO:0000313" key="5">
    <source>
        <dbReference type="Proteomes" id="UP000034778"/>
    </source>
</evidence>